<evidence type="ECO:0000313" key="4">
    <source>
        <dbReference type="Proteomes" id="UP000000328"/>
    </source>
</evidence>
<dbReference type="Pfam" id="PF19683">
    <property type="entry name" value="DUF6185"/>
    <property type="match status" value="2"/>
</dbReference>
<protein>
    <submittedName>
        <fullName evidence="3">Uncharacterized protein</fullName>
    </submittedName>
</protein>
<feature type="transmembrane region" description="Helical" evidence="2">
    <location>
        <begin position="293"/>
        <end position="314"/>
    </location>
</feature>
<dbReference type="HOGENOM" id="CLU_337357_0_0_11"/>
<keyword evidence="2" id="KW-1133">Transmembrane helix</keyword>
<sequence length="823" mass="89301">MGTGRTRARARNFITAAVVVGIGVATVWRLQCSIETESEKIGDTVTACDPVNYPAATIDVDAEITADRLSTPRLTTTTTVHLPHSWYASNDLLSNRGTIAYRSAVRCLFGDLGTETAVSHDQPPPVEMTTGDVVVTDTAWFDLTKPGKTTLGLVDLEAQDNGDWFLSVNSRWGLTQATTWNVTVAAPDSWLAGASPWPEPANAESGRLSWYFGTTAPMAETTMTTVSLHPPAGSELIIWEGTSWGRIVGWILFDWPQTTAFSVLVLLFIRWARKQRLNPGERITDSADNARRVTLPLLVFQLAVLGIDITWITLDALGQQVPDWANAAWAVDIAVCAFALLFAWRCWIRGSVLLLLTAGFAAILIVVPLLSGDLAFENADPVRAVVLSTLETSLTFLVTVLVAASLLNAVRVLFHSPRKATTPFWLWASASLIAASLLFEGFWLTGHNFALQQWLADSTPATGALQSTFRYSLWGLLSDRQWIFLLLPAIATLAVTRDYLRRTTTSDRKPLMTIASLLIALGPAVWYPSYAGFSLPVWIAVVATFRLLCNTKTPVLDLKLIPGEPIRNWVARHGPAAVDTHAKAWLSRGGRGSATAQLLPRRVTPVDVAFALGPGKTPYGNLKVAVRAALWPSAVAGFALCFLRDFVRTDYSGTINQSLVVLWLQDLAWESLKWIFAAAALGILWQHLPGKRGPVKVLPLIAGVGVGPLLAFAAPAVLGGDLSFDSLIELATFTVVITLVGWRMDMRVLRNLDSQRYSTWKESLAIYGVGNMSSRITTSLAPLTAIVTIVFTLIAGPDTATKTESKQEPSTGSSGQVLIPPGH</sequence>
<dbReference type="eggNOG" id="ENOG5034658">
    <property type="taxonomic scope" value="Bacteria"/>
</dbReference>
<feature type="transmembrane region" description="Helical" evidence="2">
    <location>
        <begin position="247"/>
        <end position="272"/>
    </location>
</feature>
<evidence type="ECO:0000313" key="3">
    <source>
        <dbReference type="EMBL" id="ADJ45510.1"/>
    </source>
</evidence>
<reference evidence="3 4" key="1">
    <citation type="journal article" date="2010" name="Cell Res.">
        <title>Complete genome sequence of the rifamycin SV-producing Amycolatopsis mediterranei U32 revealed its genetic characteristics in phylogeny and metabolism.</title>
        <authorList>
            <person name="Zhao W."/>
            <person name="Zhong Y."/>
            <person name="Yuan H."/>
            <person name="Wang J."/>
            <person name="Zheng H."/>
            <person name="Wang Y."/>
            <person name="Cen X."/>
            <person name="Xu F."/>
            <person name="Bai J."/>
            <person name="Han X."/>
            <person name="Lu G."/>
            <person name="Zhu Y."/>
            <person name="Shao Z."/>
            <person name="Yan H."/>
            <person name="Li C."/>
            <person name="Peng N."/>
            <person name="Zhang Z."/>
            <person name="Zhang Y."/>
            <person name="Lin W."/>
            <person name="Fan Y."/>
            <person name="Qin Z."/>
            <person name="Hu Y."/>
            <person name="Zhu B."/>
            <person name="Wang S."/>
            <person name="Ding X."/>
            <person name="Zhao G.P."/>
        </authorList>
    </citation>
    <scope>NUCLEOTIDE SEQUENCE [LARGE SCALE GENOMIC DNA]</scope>
    <source>
        <strain evidence="4">U-32</strain>
    </source>
</reference>
<dbReference type="InterPro" id="IPR046176">
    <property type="entry name" value="DUF6185"/>
</dbReference>
<feature type="transmembrane region" description="Helical" evidence="2">
    <location>
        <begin position="724"/>
        <end position="742"/>
    </location>
</feature>
<name>A0A0H3D3G4_AMYMU</name>
<feature type="transmembrane region" description="Helical" evidence="2">
    <location>
        <begin position="697"/>
        <end position="718"/>
    </location>
</feature>
<proteinExistence type="predicted"/>
<gene>
    <name evidence="3" type="ordered locus">AMED_3730</name>
</gene>
<feature type="region of interest" description="Disordered" evidence="1">
    <location>
        <begin position="800"/>
        <end position="823"/>
    </location>
</feature>
<accession>A0A0H3D3G4</accession>
<feature type="transmembrane region" description="Helical" evidence="2">
    <location>
        <begin position="326"/>
        <end position="344"/>
    </location>
</feature>
<dbReference type="AlphaFoldDB" id="A0A0H3D3G4"/>
<evidence type="ECO:0000256" key="2">
    <source>
        <dbReference type="SAM" id="Phobius"/>
    </source>
</evidence>
<dbReference type="OrthoDB" id="3637225at2"/>
<feature type="transmembrane region" description="Helical" evidence="2">
    <location>
        <begin position="482"/>
        <end position="499"/>
    </location>
</feature>
<dbReference type="KEGG" id="amd:AMED_3730"/>
<keyword evidence="2" id="KW-0472">Membrane</keyword>
<dbReference type="Proteomes" id="UP000000328">
    <property type="component" value="Chromosome"/>
</dbReference>
<feature type="transmembrane region" description="Helical" evidence="2">
    <location>
        <begin position="424"/>
        <end position="444"/>
    </location>
</feature>
<feature type="transmembrane region" description="Helical" evidence="2">
    <location>
        <begin position="392"/>
        <end position="412"/>
    </location>
</feature>
<feature type="transmembrane region" description="Helical" evidence="2">
    <location>
        <begin position="511"/>
        <end position="527"/>
    </location>
</feature>
<dbReference type="EMBL" id="CP002000">
    <property type="protein sequence ID" value="ADJ45510.1"/>
    <property type="molecule type" value="Genomic_DNA"/>
</dbReference>
<keyword evidence="2" id="KW-0812">Transmembrane</keyword>
<feature type="transmembrane region" description="Helical" evidence="2">
    <location>
        <begin position="12"/>
        <end position="30"/>
    </location>
</feature>
<organism evidence="3 4">
    <name type="scientific">Amycolatopsis mediterranei (strain U-32)</name>
    <dbReference type="NCBI Taxonomy" id="749927"/>
    <lineage>
        <taxon>Bacteria</taxon>
        <taxon>Bacillati</taxon>
        <taxon>Actinomycetota</taxon>
        <taxon>Actinomycetes</taxon>
        <taxon>Pseudonocardiales</taxon>
        <taxon>Pseudonocardiaceae</taxon>
        <taxon>Amycolatopsis</taxon>
    </lineage>
</organism>
<evidence type="ECO:0000256" key="1">
    <source>
        <dbReference type="SAM" id="MobiDB-lite"/>
    </source>
</evidence>
<dbReference type="PATRIC" id="fig|749927.5.peg.3858"/>
<feature type="transmembrane region" description="Helical" evidence="2">
    <location>
        <begin position="351"/>
        <end position="372"/>
    </location>
</feature>
<feature type="transmembrane region" description="Helical" evidence="2">
    <location>
        <begin position="628"/>
        <end position="647"/>
    </location>
</feature>